<organism evidence="2 3">
    <name type="scientific">Portunus trituberculatus</name>
    <name type="common">Swimming crab</name>
    <name type="synonym">Neptunus trituberculatus</name>
    <dbReference type="NCBI Taxonomy" id="210409"/>
    <lineage>
        <taxon>Eukaryota</taxon>
        <taxon>Metazoa</taxon>
        <taxon>Ecdysozoa</taxon>
        <taxon>Arthropoda</taxon>
        <taxon>Crustacea</taxon>
        <taxon>Multicrustacea</taxon>
        <taxon>Malacostraca</taxon>
        <taxon>Eumalacostraca</taxon>
        <taxon>Eucarida</taxon>
        <taxon>Decapoda</taxon>
        <taxon>Pleocyemata</taxon>
        <taxon>Brachyura</taxon>
        <taxon>Eubrachyura</taxon>
        <taxon>Portunoidea</taxon>
        <taxon>Portunidae</taxon>
        <taxon>Portuninae</taxon>
        <taxon>Portunus</taxon>
    </lineage>
</organism>
<evidence type="ECO:0000313" key="3">
    <source>
        <dbReference type="Proteomes" id="UP000324222"/>
    </source>
</evidence>
<feature type="region of interest" description="Disordered" evidence="1">
    <location>
        <begin position="68"/>
        <end position="102"/>
    </location>
</feature>
<proteinExistence type="predicted"/>
<dbReference type="EMBL" id="VSRR010002570">
    <property type="protein sequence ID" value="MPC32132.1"/>
    <property type="molecule type" value="Genomic_DNA"/>
</dbReference>
<dbReference type="AlphaFoldDB" id="A0A5B7EDC6"/>
<accession>A0A5B7EDC6</accession>
<name>A0A5B7EDC6_PORTR</name>
<sequence length="102" mass="10989">MKIETSLLLERSLRSETLVFAARWCRGASASAPRSYTRVMQVFGRVRSRGLGSGESGALRRVLGSVTNKPPRACPPPGSTICQASPSHGRLSLPEACRTIPH</sequence>
<keyword evidence="3" id="KW-1185">Reference proteome</keyword>
<dbReference type="Proteomes" id="UP000324222">
    <property type="component" value="Unassembled WGS sequence"/>
</dbReference>
<protein>
    <submittedName>
        <fullName evidence="2">Uncharacterized protein</fullName>
    </submittedName>
</protein>
<gene>
    <name evidence="2" type="ORF">E2C01_025437</name>
</gene>
<comment type="caution">
    <text evidence="2">The sequence shown here is derived from an EMBL/GenBank/DDBJ whole genome shotgun (WGS) entry which is preliminary data.</text>
</comment>
<reference evidence="2 3" key="1">
    <citation type="submission" date="2019-05" db="EMBL/GenBank/DDBJ databases">
        <title>Another draft genome of Portunus trituberculatus and its Hox gene families provides insights of decapod evolution.</title>
        <authorList>
            <person name="Jeong J.-H."/>
            <person name="Song I."/>
            <person name="Kim S."/>
            <person name="Choi T."/>
            <person name="Kim D."/>
            <person name="Ryu S."/>
            <person name="Kim W."/>
        </authorList>
    </citation>
    <scope>NUCLEOTIDE SEQUENCE [LARGE SCALE GENOMIC DNA]</scope>
    <source>
        <tissue evidence="2">Muscle</tissue>
    </source>
</reference>
<evidence type="ECO:0000256" key="1">
    <source>
        <dbReference type="SAM" id="MobiDB-lite"/>
    </source>
</evidence>
<evidence type="ECO:0000313" key="2">
    <source>
        <dbReference type="EMBL" id="MPC32132.1"/>
    </source>
</evidence>